<keyword evidence="7" id="KW-0732">Signal</keyword>
<organism evidence="9 10">
    <name type="scientific">Ramazzottius varieornatus</name>
    <name type="common">Water bear</name>
    <name type="synonym">Tardigrade</name>
    <dbReference type="NCBI Taxonomy" id="947166"/>
    <lineage>
        <taxon>Eukaryota</taxon>
        <taxon>Metazoa</taxon>
        <taxon>Ecdysozoa</taxon>
        <taxon>Tardigrada</taxon>
        <taxon>Eutardigrada</taxon>
        <taxon>Parachela</taxon>
        <taxon>Hypsibioidea</taxon>
        <taxon>Ramazzottiidae</taxon>
        <taxon>Ramazzottius</taxon>
    </lineage>
</organism>
<evidence type="ECO:0000259" key="8">
    <source>
        <dbReference type="Pfam" id="PF00031"/>
    </source>
</evidence>
<dbReference type="Proteomes" id="UP000186922">
    <property type="component" value="Unassembled WGS sequence"/>
</dbReference>
<feature type="signal peptide" evidence="7">
    <location>
        <begin position="1"/>
        <end position="21"/>
    </location>
</feature>
<dbReference type="InterPro" id="IPR046350">
    <property type="entry name" value="Cystatin_sf"/>
</dbReference>
<evidence type="ECO:0000256" key="6">
    <source>
        <dbReference type="SAM" id="MobiDB-lite"/>
    </source>
</evidence>
<keyword evidence="3" id="KW-0963">Cytoplasm</keyword>
<evidence type="ECO:0000313" key="9">
    <source>
        <dbReference type="EMBL" id="GAV00377.1"/>
    </source>
</evidence>
<keyword evidence="5" id="KW-0789">Thiol protease inhibitor</keyword>
<evidence type="ECO:0000256" key="4">
    <source>
        <dbReference type="ARBA" id="ARBA00022690"/>
    </source>
</evidence>
<keyword evidence="10" id="KW-1185">Reference proteome</keyword>
<keyword evidence="4" id="KW-0646">Protease inhibitor</keyword>
<dbReference type="Pfam" id="PF00031">
    <property type="entry name" value="Cystatin"/>
    <property type="match status" value="1"/>
</dbReference>
<evidence type="ECO:0000256" key="1">
    <source>
        <dbReference type="ARBA" id="ARBA00004496"/>
    </source>
</evidence>
<gene>
    <name evidence="9" type="primary">RvY_11235-1</name>
    <name evidence="9" type="synonym">RvY_11235.1</name>
    <name evidence="9" type="ORF">RvY_11235</name>
</gene>
<dbReference type="CDD" id="cd00042">
    <property type="entry name" value="CY"/>
    <property type="match status" value="1"/>
</dbReference>
<proteinExistence type="inferred from homology"/>
<evidence type="ECO:0000256" key="5">
    <source>
        <dbReference type="ARBA" id="ARBA00022704"/>
    </source>
</evidence>
<dbReference type="PANTHER" id="PTHR11414:SF21">
    <property type="entry name" value="CYSTATIN 14A, TANDEM DUPLICATE 1-RELATED"/>
    <property type="match status" value="1"/>
</dbReference>
<dbReference type="Gene3D" id="3.10.450.10">
    <property type="match status" value="1"/>
</dbReference>
<comment type="caution">
    <text evidence="9">The sequence shown here is derived from an EMBL/GenBank/DDBJ whole genome shotgun (WGS) entry which is preliminary data.</text>
</comment>
<sequence>MTGDSIFVCAALLFSVLSTMADSTSPPTMEIHQEPPKLVAREERIVGGFGGEKPGDDGAQAVADKVKSQVLQQAGGNSGDASEFVVEKYKTQVVAGTNYHMKIRSGKDNYLHVKIYEPLPHTKEQPRVTEVQSNKRAEDAL</sequence>
<dbReference type="GO" id="GO:0004869">
    <property type="term" value="F:cysteine-type endopeptidase inhibitor activity"/>
    <property type="evidence" value="ECO:0007669"/>
    <property type="project" value="UniProtKB-KW"/>
</dbReference>
<dbReference type="OrthoDB" id="2429551at2759"/>
<dbReference type="STRING" id="947166.A0A1D1VFF2"/>
<dbReference type="SUPFAM" id="SSF54403">
    <property type="entry name" value="Cystatin/monellin"/>
    <property type="match status" value="1"/>
</dbReference>
<dbReference type="FunFam" id="3.10.450.10:FF:000001">
    <property type="entry name" value="Cystatin-A"/>
    <property type="match status" value="1"/>
</dbReference>
<reference evidence="9 10" key="1">
    <citation type="journal article" date="2016" name="Nat. Commun.">
        <title>Extremotolerant tardigrade genome and improved radiotolerance of human cultured cells by tardigrade-unique protein.</title>
        <authorList>
            <person name="Hashimoto T."/>
            <person name="Horikawa D.D."/>
            <person name="Saito Y."/>
            <person name="Kuwahara H."/>
            <person name="Kozuka-Hata H."/>
            <person name="Shin-I T."/>
            <person name="Minakuchi Y."/>
            <person name="Ohishi K."/>
            <person name="Motoyama A."/>
            <person name="Aizu T."/>
            <person name="Enomoto A."/>
            <person name="Kondo K."/>
            <person name="Tanaka S."/>
            <person name="Hara Y."/>
            <person name="Koshikawa S."/>
            <person name="Sagara H."/>
            <person name="Miura T."/>
            <person name="Yokobori S."/>
            <person name="Miyagawa K."/>
            <person name="Suzuki Y."/>
            <person name="Kubo T."/>
            <person name="Oyama M."/>
            <person name="Kohara Y."/>
            <person name="Fujiyama A."/>
            <person name="Arakawa K."/>
            <person name="Katayama T."/>
            <person name="Toyoda A."/>
            <person name="Kunieda T."/>
        </authorList>
    </citation>
    <scope>NUCLEOTIDE SEQUENCE [LARGE SCALE GENOMIC DNA]</scope>
    <source>
        <strain evidence="9 10">YOKOZUNA-1</strain>
    </source>
</reference>
<dbReference type="InterPro" id="IPR000010">
    <property type="entry name" value="Cystatin_dom"/>
</dbReference>
<feature type="chain" id="PRO_5008898377" description="Cystatin domain-containing protein" evidence="7">
    <location>
        <begin position="22"/>
        <end position="141"/>
    </location>
</feature>
<comment type="similarity">
    <text evidence="2">Belongs to the cystatin family.</text>
</comment>
<dbReference type="InterPro" id="IPR001713">
    <property type="entry name" value="Prot_inh_stefin"/>
</dbReference>
<dbReference type="PROSITE" id="PS00287">
    <property type="entry name" value="CYSTATIN"/>
    <property type="match status" value="1"/>
</dbReference>
<dbReference type="AlphaFoldDB" id="A0A1D1VFF2"/>
<dbReference type="EMBL" id="BDGG01000006">
    <property type="protein sequence ID" value="GAV00377.1"/>
    <property type="molecule type" value="Genomic_DNA"/>
</dbReference>
<comment type="subcellular location">
    <subcellularLocation>
        <location evidence="1">Cytoplasm</location>
    </subcellularLocation>
</comment>
<accession>A0A1D1VFF2</accession>
<dbReference type="PANTHER" id="PTHR11414">
    <property type="entry name" value="CYSTATIN FAMILY MEMBER"/>
    <property type="match status" value="1"/>
</dbReference>
<feature type="region of interest" description="Disordered" evidence="6">
    <location>
        <begin position="118"/>
        <end position="141"/>
    </location>
</feature>
<evidence type="ECO:0000256" key="7">
    <source>
        <dbReference type="SAM" id="SignalP"/>
    </source>
</evidence>
<dbReference type="GO" id="GO:0005829">
    <property type="term" value="C:cytosol"/>
    <property type="evidence" value="ECO:0007669"/>
    <property type="project" value="TreeGrafter"/>
</dbReference>
<evidence type="ECO:0000256" key="3">
    <source>
        <dbReference type="ARBA" id="ARBA00022490"/>
    </source>
</evidence>
<feature type="domain" description="Cystatin" evidence="8">
    <location>
        <begin position="58"/>
        <end position="136"/>
    </location>
</feature>
<name>A0A1D1VFF2_RAMVA</name>
<evidence type="ECO:0000256" key="2">
    <source>
        <dbReference type="ARBA" id="ARBA00009403"/>
    </source>
</evidence>
<dbReference type="InterPro" id="IPR018073">
    <property type="entry name" value="Prot_inh_cystat_CS"/>
</dbReference>
<evidence type="ECO:0000313" key="10">
    <source>
        <dbReference type="Proteomes" id="UP000186922"/>
    </source>
</evidence>
<protein>
    <recommendedName>
        <fullName evidence="8">Cystatin domain-containing protein</fullName>
    </recommendedName>
</protein>